<dbReference type="PANTHER" id="PTHR11630:SF48">
    <property type="entry name" value="DNA HELICASE MCM9"/>
    <property type="match status" value="1"/>
</dbReference>
<comment type="subcellular location">
    <subcellularLocation>
        <location evidence="1">Nucleus</location>
    </subcellularLocation>
</comment>
<dbReference type="InterPro" id="IPR001208">
    <property type="entry name" value="MCM_dom"/>
</dbReference>
<keyword evidence="7" id="KW-0347">Helicase</keyword>
<evidence type="ECO:0000256" key="16">
    <source>
        <dbReference type="SAM" id="MobiDB-lite"/>
    </source>
</evidence>
<dbReference type="SUPFAM" id="SSF52540">
    <property type="entry name" value="P-loop containing nucleoside triphosphate hydrolases"/>
    <property type="match status" value="1"/>
</dbReference>
<protein>
    <recommendedName>
        <fullName evidence="12">DNA helicase MCM9</fullName>
        <ecNumber evidence="3">3.6.4.12</ecNumber>
    </recommendedName>
    <alternativeName>
        <fullName evidence="13">Minichromosome maintenance 9</fullName>
    </alternativeName>
</protein>
<evidence type="ECO:0000256" key="5">
    <source>
        <dbReference type="ARBA" id="ARBA00022763"/>
    </source>
</evidence>
<evidence type="ECO:0000256" key="7">
    <source>
        <dbReference type="ARBA" id="ARBA00022806"/>
    </source>
</evidence>
<dbReference type="PROSITE" id="PS50051">
    <property type="entry name" value="MCM_2"/>
    <property type="match status" value="1"/>
</dbReference>
<feature type="region of interest" description="Disordered" evidence="16">
    <location>
        <begin position="687"/>
        <end position="713"/>
    </location>
</feature>
<dbReference type="InterPro" id="IPR027417">
    <property type="entry name" value="P-loop_NTPase"/>
</dbReference>
<dbReference type="Pfam" id="PF17855">
    <property type="entry name" value="MCM_lid"/>
    <property type="match status" value="1"/>
</dbReference>
<dbReference type="Gene3D" id="3.40.50.300">
    <property type="entry name" value="P-loop containing nucleotide triphosphate hydrolases"/>
    <property type="match status" value="1"/>
</dbReference>
<dbReference type="InterPro" id="IPR058768">
    <property type="entry name" value="MCM9_N"/>
</dbReference>
<feature type="compositionally biased region" description="Basic and acidic residues" evidence="16">
    <location>
        <begin position="1068"/>
        <end position="1078"/>
    </location>
</feature>
<evidence type="ECO:0000313" key="19">
    <source>
        <dbReference type="Proteomes" id="UP000694555"/>
    </source>
</evidence>
<dbReference type="InterPro" id="IPR003593">
    <property type="entry name" value="AAA+_ATPase"/>
</dbReference>
<feature type="region of interest" description="Disordered" evidence="16">
    <location>
        <begin position="824"/>
        <end position="856"/>
    </location>
</feature>
<dbReference type="SMART" id="SM00382">
    <property type="entry name" value="AAA"/>
    <property type="match status" value="1"/>
</dbReference>
<proteinExistence type="inferred from homology"/>
<dbReference type="Gene3D" id="2.40.50.140">
    <property type="entry name" value="Nucleic acid-binding proteins"/>
    <property type="match status" value="1"/>
</dbReference>
<dbReference type="GO" id="GO:0005524">
    <property type="term" value="F:ATP binding"/>
    <property type="evidence" value="ECO:0007669"/>
    <property type="project" value="UniProtKB-KW"/>
</dbReference>
<dbReference type="EC" id="3.6.4.12" evidence="3"/>
<feature type="compositionally biased region" description="Polar residues" evidence="16">
    <location>
        <begin position="838"/>
        <end position="856"/>
    </location>
</feature>
<dbReference type="GO" id="GO:0005634">
    <property type="term" value="C:nucleus"/>
    <property type="evidence" value="ECO:0007669"/>
    <property type="project" value="UniProtKB-SubCell"/>
</dbReference>
<keyword evidence="10" id="KW-0234">DNA repair</keyword>
<keyword evidence="9 15" id="KW-0238">DNA-binding</keyword>
<dbReference type="PRINTS" id="PR01657">
    <property type="entry name" value="MCMFAMILY"/>
</dbReference>
<accession>A0A8C0AQT0</accession>
<dbReference type="Pfam" id="PF26066">
    <property type="entry name" value="MCM9_N"/>
    <property type="match status" value="1"/>
</dbReference>
<evidence type="ECO:0000256" key="2">
    <source>
        <dbReference type="ARBA" id="ARBA00008010"/>
    </source>
</evidence>
<keyword evidence="5" id="KW-0227">DNA damage</keyword>
<keyword evidence="6" id="KW-0378">Hydrolase</keyword>
<evidence type="ECO:0000256" key="8">
    <source>
        <dbReference type="ARBA" id="ARBA00022840"/>
    </source>
</evidence>
<evidence type="ECO:0000256" key="10">
    <source>
        <dbReference type="ARBA" id="ARBA00023204"/>
    </source>
</evidence>
<dbReference type="GO" id="GO:0016787">
    <property type="term" value="F:hydrolase activity"/>
    <property type="evidence" value="ECO:0007669"/>
    <property type="project" value="UniProtKB-KW"/>
</dbReference>
<evidence type="ECO:0000256" key="15">
    <source>
        <dbReference type="RuleBase" id="RU004070"/>
    </source>
</evidence>
<evidence type="ECO:0000256" key="4">
    <source>
        <dbReference type="ARBA" id="ARBA00022741"/>
    </source>
</evidence>
<keyword evidence="4 15" id="KW-0547">Nucleotide-binding</keyword>
<dbReference type="InterPro" id="IPR012340">
    <property type="entry name" value="NA-bd_OB-fold"/>
</dbReference>
<dbReference type="CDD" id="cd17760">
    <property type="entry name" value="MCM9"/>
    <property type="match status" value="1"/>
</dbReference>
<reference evidence="18" key="2">
    <citation type="submission" date="2025-09" db="UniProtKB">
        <authorList>
            <consortium name="Ensembl"/>
        </authorList>
    </citation>
    <scope>IDENTIFICATION</scope>
</reference>
<feature type="compositionally biased region" description="Polar residues" evidence="16">
    <location>
        <begin position="688"/>
        <end position="708"/>
    </location>
</feature>
<evidence type="ECO:0000313" key="18">
    <source>
        <dbReference type="Ensembl" id="ENSBJAP00000005780.1"/>
    </source>
</evidence>
<dbReference type="GO" id="GO:0017116">
    <property type="term" value="F:single-stranded DNA helicase activity"/>
    <property type="evidence" value="ECO:0007669"/>
    <property type="project" value="TreeGrafter"/>
</dbReference>
<reference evidence="18" key="1">
    <citation type="submission" date="2025-08" db="UniProtKB">
        <authorList>
            <consortium name="Ensembl"/>
        </authorList>
    </citation>
    <scope>IDENTIFICATION</scope>
</reference>
<evidence type="ECO:0000256" key="12">
    <source>
        <dbReference type="ARBA" id="ARBA00041085"/>
    </source>
</evidence>
<comment type="similarity">
    <text evidence="2 15">Belongs to the MCM family.</text>
</comment>
<feature type="domain" description="MCM C-terminal AAA(+) ATPase" evidence="17">
    <location>
        <begin position="306"/>
        <end position="509"/>
    </location>
</feature>
<evidence type="ECO:0000256" key="6">
    <source>
        <dbReference type="ARBA" id="ARBA00022801"/>
    </source>
</evidence>
<dbReference type="SUPFAM" id="SSF50249">
    <property type="entry name" value="Nucleic acid-binding proteins"/>
    <property type="match status" value="1"/>
</dbReference>
<evidence type="ECO:0000256" key="14">
    <source>
        <dbReference type="ARBA" id="ARBA00047995"/>
    </source>
</evidence>
<evidence type="ECO:0000256" key="13">
    <source>
        <dbReference type="ARBA" id="ARBA00042301"/>
    </source>
</evidence>
<dbReference type="AlphaFoldDB" id="A0A8C0AQT0"/>
<keyword evidence="8 15" id="KW-0067">ATP-binding</keyword>
<feature type="region of interest" description="Disordered" evidence="16">
    <location>
        <begin position="661"/>
        <end position="680"/>
    </location>
</feature>
<keyword evidence="11" id="KW-0539">Nucleus</keyword>
<dbReference type="GO" id="GO:0003697">
    <property type="term" value="F:single-stranded DNA binding"/>
    <property type="evidence" value="ECO:0007669"/>
    <property type="project" value="TreeGrafter"/>
</dbReference>
<dbReference type="InterPro" id="IPR033762">
    <property type="entry name" value="MCM_OB"/>
</dbReference>
<keyword evidence="19" id="KW-1185">Reference proteome</keyword>
<dbReference type="GO" id="GO:0000724">
    <property type="term" value="P:double-strand break repair via homologous recombination"/>
    <property type="evidence" value="ECO:0007669"/>
    <property type="project" value="TreeGrafter"/>
</dbReference>
<feature type="compositionally biased region" description="Basic and acidic residues" evidence="16">
    <location>
        <begin position="824"/>
        <end position="835"/>
    </location>
</feature>
<dbReference type="GO" id="GO:0097362">
    <property type="term" value="C:MCM8-MCM9 complex"/>
    <property type="evidence" value="ECO:0007669"/>
    <property type="project" value="UniProtKB-ARBA"/>
</dbReference>
<dbReference type="InterPro" id="IPR031327">
    <property type="entry name" value="MCM"/>
</dbReference>
<evidence type="ECO:0000259" key="17">
    <source>
        <dbReference type="PROSITE" id="PS50051"/>
    </source>
</evidence>
<dbReference type="Proteomes" id="UP000694555">
    <property type="component" value="Unplaced"/>
</dbReference>
<feature type="compositionally biased region" description="Basic and acidic residues" evidence="16">
    <location>
        <begin position="1029"/>
        <end position="1039"/>
    </location>
</feature>
<dbReference type="PANTHER" id="PTHR11630">
    <property type="entry name" value="DNA REPLICATION LICENSING FACTOR MCM FAMILY MEMBER"/>
    <property type="match status" value="1"/>
</dbReference>
<sequence>MVLSADQVNLIGQVFESYVLEHHRDDILGILREADSEAHYPVVVDALTLFETNMEIGEYFNAFPSEVLPIFDSALRRAALAALQAATTATPPQLSVKQNLHVRVSGLPVCPELTREHIPKTRDVGHFLSVTGTVIRTSLVKVLEFERSYICNKCKHVFVVKADFEQYYAFCRPSACLNEEGCNSTKFTCLSGTTSSPTCCRDYQEIKIQEQVQRLSVGSIPRCMVVVLEDDLVDSCKSGDDITVYGVVMQRWKPFHEGARCDLELVLKANYVKVNNEQLAGVVTDEEVRKEFEDFWEKHRNDPLAGRNEILASLCPQVFGLYLVKLAVAMVLAGGVQRTDATGTRIRGESHLLLVGDPGTGKSQFLKYAVKIIPRSVLTAGIGSTSAGLTVTAVKDFGEWNLEAGALVLADGGLCCIDEFNSIKEHDRTSIHEAMEQQTISVAKAGLVCKLNTRTTILAATNPKGHYDPNESVSVNIALGSPLLSRFDLVLVLLDTKNEEWDRIISSFILQNKGCPSKSEKLWSMEKMKTYFCVIKSIQPKLSDESNLILVRYYQMQRQSDCRNAARTTIRLLESLIRLAEAHARLMFRDTVTLEDAVTVVSVMESSMQGGALLGGINALHTSFPENPMAQYRTQCELILERLGLQDLLQKELQRLDSLQKENSCQLQPEETSFSTTTRCLNKDAFGQSKQMSQSEPSNQQEDNSSPQPSLPKSICEEDIHLEPLCNPAHGNNKNTKHLMKHSKRGDDGSLAWFDSLEESNTDAEETFQKKSPVPKISPNNLASKTLCKTSCSEERSASIPRKENGVRESLTTVNLHASLEQDKVSKISRQRPEEDNCFSSEANIQDPASPSASVQDSVITQRVSKSWQRLHTKKSRGFFTSTQDPEAKALPSVLPASGLSDLSSDADSVLGEEKKSVSVAAKTATISMRKQSKGQVVKETKVVSSHEPEILDSESPPAAKLAKFSFRPRTKLDHSSEKKNEEFSLFQSETIFKPGEQLQGEQLPEECCPPEKCKMTLTRLGKNILEKRSVDNKGREEQQSQALGKEIRGSATIRSDVSFDAVSSPPTEKKREGEEKLGGLSTGKVRSTTLAKLSTFSFASRPESKLETIKIDTNKESHSPLLKVHVSNPSRRKSFALGNASKASAITQKSLFSIAELDDATLDFDWDEEIRKNPST</sequence>
<name>A0A8C0AQT0_9AVES</name>
<organism evidence="18 19">
    <name type="scientific">Buteo japonicus</name>
    <dbReference type="NCBI Taxonomy" id="224669"/>
    <lineage>
        <taxon>Eukaryota</taxon>
        <taxon>Metazoa</taxon>
        <taxon>Chordata</taxon>
        <taxon>Craniata</taxon>
        <taxon>Vertebrata</taxon>
        <taxon>Euteleostomi</taxon>
        <taxon>Archelosauria</taxon>
        <taxon>Archosauria</taxon>
        <taxon>Dinosauria</taxon>
        <taxon>Saurischia</taxon>
        <taxon>Theropoda</taxon>
        <taxon>Coelurosauria</taxon>
        <taxon>Aves</taxon>
        <taxon>Neognathae</taxon>
        <taxon>Neoaves</taxon>
        <taxon>Telluraves</taxon>
        <taxon>Accipitrimorphae</taxon>
        <taxon>Accipitriformes</taxon>
        <taxon>Accipitridae</taxon>
        <taxon>Accipitrinae</taxon>
        <taxon>Buteo</taxon>
    </lineage>
</organism>
<dbReference type="InterPro" id="IPR041562">
    <property type="entry name" value="MCM_lid"/>
</dbReference>
<dbReference type="FunFam" id="3.40.50.300:FF:000671">
    <property type="entry name" value="DNA helicase MCM9 isoform X1"/>
    <property type="match status" value="1"/>
</dbReference>
<dbReference type="SMART" id="SM00350">
    <property type="entry name" value="MCM"/>
    <property type="match status" value="1"/>
</dbReference>
<evidence type="ECO:0000256" key="3">
    <source>
        <dbReference type="ARBA" id="ARBA00012551"/>
    </source>
</evidence>
<evidence type="ECO:0000256" key="11">
    <source>
        <dbReference type="ARBA" id="ARBA00023242"/>
    </source>
</evidence>
<comment type="catalytic activity">
    <reaction evidence="14">
        <text>ATP + H2O = ADP + phosphate + H(+)</text>
        <dbReference type="Rhea" id="RHEA:13065"/>
        <dbReference type="ChEBI" id="CHEBI:15377"/>
        <dbReference type="ChEBI" id="CHEBI:15378"/>
        <dbReference type="ChEBI" id="CHEBI:30616"/>
        <dbReference type="ChEBI" id="CHEBI:43474"/>
        <dbReference type="ChEBI" id="CHEBI:456216"/>
        <dbReference type="EC" id="3.6.4.12"/>
    </reaction>
</comment>
<evidence type="ECO:0000256" key="9">
    <source>
        <dbReference type="ARBA" id="ARBA00023125"/>
    </source>
</evidence>
<evidence type="ECO:0000256" key="1">
    <source>
        <dbReference type="ARBA" id="ARBA00004123"/>
    </source>
</evidence>
<dbReference type="Ensembl" id="ENSBJAT00000005952.1">
    <property type="protein sequence ID" value="ENSBJAP00000005780.1"/>
    <property type="gene ID" value="ENSBJAG00000004156.1"/>
</dbReference>
<dbReference type="Pfam" id="PF00493">
    <property type="entry name" value="MCM"/>
    <property type="match status" value="1"/>
</dbReference>
<feature type="region of interest" description="Disordered" evidence="16">
    <location>
        <begin position="1029"/>
        <end position="1084"/>
    </location>
</feature>
<dbReference type="Pfam" id="PF17207">
    <property type="entry name" value="MCM_OB"/>
    <property type="match status" value="1"/>
</dbReference>
<dbReference type="FunFam" id="2.40.50.140:FF:000120">
    <property type="entry name" value="Probable DNA helicase MCM9"/>
    <property type="match status" value="1"/>
</dbReference>